<keyword evidence="3" id="KW-0436">Ligase</keyword>
<comment type="caution">
    <text evidence="3">The sequence shown here is derived from an EMBL/GenBank/DDBJ whole genome shotgun (WGS) entry which is preliminary data.</text>
</comment>
<dbReference type="SUPFAM" id="SSF50729">
    <property type="entry name" value="PH domain-like"/>
    <property type="match status" value="2"/>
</dbReference>
<feature type="compositionally biased region" description="Low complexity" evidence="1">
    <location>
        <begin position="73"/>
        <end position="91"/>
    </location>
</feature>
<dbReference type="EMBL" id="BGPR01002672">
    <property type="protein sequence ID" value="GBM77181.1"/>
    <property type="molecule type" value="Genomic_DNA"/>
</dbReference>
<dbReference type="PANTHER" id="PTHR23138:SF87">
    <property type="entry name" value="E3 SUMO-PROTEIN LIGASE RANBP2"/>
    <property type="match status" value="1"/>
</dbReference>
<dbReference type="GO" id="GO:0005737">
    <property type="term" value="C:cytoplasm"/>
    <property type="evidence" value="ECO:0007669"/>
    <property type="project" value="TreeGrafter"/>
</dbReference>
<dbReference type="OrthoDB" id="2357150at2759"/>
<dbReference type="Proteomes" id="UP000499080">
    <property type="component" value="Unassembled WGS sequence"/>
</dbReference>
<evidence type="ECO:0000256" key="1">
    <source>
        <dbReference type="SAM" id="MobiDB-lite"/>
    </source>
</evidence>
<keyword evidence="4" id="KW-1185">Reference proteome</keyword>
<reference evidence="3 4" key="1">
    <citation type="journal article" date="2019" name="Sci. Rep.">
        <title>Orb-weaving spider Araneus ventricosus genome elucidates the spidroin gene catalogue.</title>
        <authorList>
            <person name="Kono N."/>
            <person name="Nakamura H."/>
            <person name="Ohtoshi R."/>
            <person name="Moran D.A.P."/>
            <person name="Shinohara A."/>
            <person name="Yoshida Y."/>
            <person name="Fujiwara M."/>
            <person name="Mori M."/>
            <person name="Tomita M."/>
            <person name="Arakawa K."/>
        </authorList>
    </citation>
    <scope>NUCLEOTIDE SEQUENCE [LARGE SCALE GENOMIC DNA]</scope>
</reference>
<dbReference type="Gene3D" id="2.30.29.30">
    <property type="entry name" value="Pleckstrin-homology domain (PH domain)/Phosphotyrosine-binding domain (PTB)"/>
    <property type="match status" value="2"/>
</dbReference>
<feature type="region of interest" description="Disordered" evidence="1">
    <location>
        <begin position="70"/>
        <end position="91"/>
    </location>
</feature>
<accession>A0A4Y2IHE8</accession>
<name>A0A4Y2IHE8_ARAVE</name>
<dbReference type="AlphaFoldDB" id="A0A4Y2IHE8"/>
<organism evidence="3 4">
    <name type="scientific">Araneus ventricosus</name>
    <name type="common">Orbweaver spider</name>
    <name type="synonym">Epeira ventricosa</name>
    <dbReference type="NCBI Taxonomy" id="182803"/>
    <lineage>
        <taxon>Eukaryota</taxon>
        <taxon>Metazoa</taxon>
        <taxon>Ecdysozoa</taxon>
        <taxon>Arthropoda</taxon>
        <taxon>Chelicerata</taxon>
        <taxon>Arachnida</taxon>
        <taxon>Araneae</taxon>
        <taxon>Araneomorphae</taxon>
        <taxon>Entelegynae</taxon>
        <taxon>Araneoidea</taxon>
        <taxon>Araneidae</taxon>
        <taxon>Araneus</taxon>
    </lineage>
</organism>
<evidence type="ECO:0000313" key="4">
    <source>
        <dbReference type="Proteomes" id="UP000499080"/>
    </source>
</evidence>
<evidence type="ECO:0000259" key="2">
    <source>
        <dbReference type="PROSITE" id="PS50196"/>
    </source>
</evidence>
<dbReference type="Pfam" id="PF00638">
    <property type="entry name" value="Ran_BP1"/>
    <property type="match status" value="1"/>
</dbReference>
<dbReference type="PANTHER" id="PTHR23138">
    <property type="entry name" value="RAN BINDING PROTEIN"/>
    <property type="match status" value="1"/>
</dbReference>
<dbReference type="SMART" id="SM00160">
    <property type="entry name" value="RanBD"/>
    <property type="match status" value="1"/>
</dbReference>
<dbReference type="InterPro" id="IPR045255">
    <property type="entry name" value="RanBP1-like"/>
</dbReference>
<gene>
    <name evidence="3" type="primary">RANBP2_0</name>
    <name evidence="3" type="ORF">AVEN_249791_1</name>
</gene>
<sequence length="459" mass="51685">MNTGLFCKDHRHTVLLAPTIAESAPSYHPPPCQNFPFSEGHQLTQFHFFVAAADIKPPSPVKGDVASILQDMSSSPPSFTQPPSSTPTPFTTTSNVVSQMVSPTVSNSTPVITQSTSKTWPHSLSSHSQQLTAIPITTAASTNLSVFTGVSETPETYVLEHFKFSCEITASPDADEEWDFLDDFKPLIPLPTEIALETDEEISDANSDEDWEVLDEFKSLIPLPSEIALETGKYEEVLFEDQAKLYKFVDQDWKEQNLCIVKILHHSFNGRVRLLMSSEEVLKACANHYITPDMEIQPLKNLDQAWTWVAQEFVNGELKPEHFCIRLKDAELAAAFKAAFIKAVNIAKGSITNNLSSSKVATTDSHVISKPFRFKFASTAEFWCCPLYEIKTEDKEVLFEKRAKLFHYDSEWKDSGTFALKLLYSQENKGSSSNKSWVWFAQNYYDRDLTRETFVEESS</sequence>
<feature type="domain" description="RanBD1" evidence="2">
    <location>
        <begin position="216"/>
        <end position="349"/>
    </location>
</feature>
<dbReference type="InterPro" id="IPR000156">
    <property type="entry name" value="Ran_bind_dom"/>
</dbReference>
<protein>
    <submittedName>
        <fullName evidence="3">E3 SUMO-protein ligase RanBP2</fullName>
    </submittedName>
</protein>
<proteinExistence type="predicted"/>
<dbReference type="GO" id="GO:0005096">
    <property type="term" value="F:GTPase activator activity"/>
    <property type="evidence" value="ECO:0007669"/>
    <property type="project" value="TreeGrafter"/>
</dbReference>
<evidence type="ECO:0000313" key="3">
    <source>
        <dbReference type="EMBL" id="GBM77181.1"/>
    </source>
</evidence>
<dbReference type="PROSITE" id="PS50196">
    <property type="entry name" value="RANBD1"/>
    <property type="match status" value="1"/>
</dbReference>
<dbReference type="GO" id="GO:0005643">
    <property type="term" value="C:nuclear pore"/>
    <property type="evidence" value="ECO:0007669"/>
    <property type="project" value="TreeGrafter"/>
</dbReference>
<dbReference type="InterPro" id="IPR011993">
    <property type="entry name" value="PH-like_dom_sf"/>
</dbReference>
<dbReference type="GO" id="GO:0016874">
    <property type="term" value="F:ligase activity"/>
    <property type="evidence" value="ECO:0007669"/>
    <property type="project" value="UniProtKB-KW"/>
</dbReference>